<reference evidence="3" key="1">
    <citation type="submission" date="2017-03" db="EMBL/GenBank/DDBJ databases">
        <title>Genomes of endolithic fungi from Antarctica.</title>
        <authorList>
            <person name="Coleine C."/>
            <person name="Masonjones S."/>
            <person name="Stajich J.E."/>
        </authorList>
    </citation>
    <scope>NUCLEOTIDE SEQUENCE [LARGE SCALE GENOMIC DNA]</scope>
    <source>
        <strain evidence="3">CCFEE 5527</strain>
    </source>
</reference>
<feature type="compositionally biased region" description="Polar residues" evidence="1">
    <location>
        <begin position="557"/>
        <end position="578"/>
    </location>
</feature>
<feature type="compositionally biased region" description="Polar residues" evidence="1">
    <location>
        <begin position="196"/>
        <end position="208"/>
    </location>
</feature>
<dbReference type="STRING" id="1507870.A0A1V8TEJ3"/>
<keyword evidence="3" id="KW-1185">Reference proteome</keyword>
<accession>A0A1V8TEJ3</accession>
<protein>
    <submittedName>
        <fullName evidence="2">Uncharacterized protein</fullName>
    </submittedName>
</protein>
<dbReference type="InParanoid" id="A0A1V8TEJ3"/>
<dbReference type="AlphaFoldDB" id="A0A1V8TEJ3"/>
<feature type="region of interest" description="Disordered" evidence="1">
    <location>
        <begin position="1"/>
        <end position="33"/>
    </location>
</feature>
<dbReference type="OrthoDB" id="5431222at2759"/>
<feature type="compositionally biased region" description="Basic and acidic residues" evidence="1">
    <location>
        <begin position="531"/>
        <end position="555"/>
    </location>
</feature>
<name>A0A1V8TEJ3_9PEZI</name>
<gene>
    <name evidence="2" type="ORF">B0A48_05070</name>
</gene>
<comment type="caution">
    <text evidence="2">The sequence shown here is derived from an EMBL/GenBank/DDBJ whole genome shotgun (WGS) entry which is preliminary data.</text>
</comment>
<feature type="compositionally biased region" description="Low complexity" evidence="1">
    <location>
        <begin position="1"/>
        <end position="19"/>
    </location>
</feature>
<evidence type="ECO:0000313" key="2">
    <source>
        <dbReference type="EMBL" id="OQO09668.1"/>
    </source>
</evidence>
<dbReference type="EMBL" id="NAJO01000010">
    <property type="protein sequence ID" value="OQO09668.1"/>
    <property type="molecule type" value="Genomic_DNA"/>
</dbReference>
<feature type="compositionally biased region" description="Basic and acidic residues" evidence="1">
    <location>
        <begin position="367"/>
        <end position="382"/>
    </location>
</feature>
<feature type="compositionally biased region" description="Basic and acidic residues" evidence="1">
    <location>
        <begin position="598"/>
        <end position="629"/>
    </location>
</feature>
<feature type="compositionally biased region" description="Basic and acidic residues" evidence="1">
    <location>
        <begin position="503"/>
        <end position="522"/>
    </location>
</feature>
<feature type="compositionally biased region" description="Basic and acidic residues" evidence="1">
    <location>
        <begin position="392"/>
        <end position="401"/>
    </location>
</feature>
<sequence length="646" mass="71846">MQPNSQYGQWGQQQSQYAGGYQGPPPAKKARAESVAALSTTVTTSGTVITKYAPPPGYAGPAAPQTTYPGQAWPQTAQAYPYPYAGYPGYQQAYGAAQTQQYPGYQQYLMQGYPPQAYPPQGYTQGYPPTYPGYGVQGYQYPPSAAPAASPPASTVSAATGWQQPNTWPSSANGQAPPSGRHQSAPVNAYPAAASHSRNVSVTSSQAQPGAAPVPEAIESAYDDDCYWAEHPDEIVPELSLGMIESHYALPTARPIPATFKEAELEALAPRAQDANLNGCISEYYGEGHGDEQLNSIRGSSAWTEVQEDIIFKDFLAVGVESLAREEILSRYRNRTDPNFIIPVKVAVAPPPRVLERRTHSTTNGNEHARTEFRRNLKREMSADDPLGDLESALRDDHDRANSVTSHHSRASSVASNYSQRSTRPKQLPKINDPRQDELLKALGVEGSPKTVYETPGPALGPRPSSVHSQGTSRDHSRDHSRDRERQEYSARRAPPPPASRYNDYRDRPRREDDYYRSDSSGRQRNNSRPYDNRRPYENDRPRDSDRLHANDHSQTKGRSQNNNGNHRPSSANSQHTMAGSDFEGGDDMDLTPRPKYGRTDSRKRSYHEVEEHAGRVDRRREDNDDTPRQKYKQARTVSDAYRRRW</sequence>
<evidence type="ECO:0000256" key="1">
    <source>
        <dbReference type="SAM" id="MobiDB-lite"/>
    </source>
</evidence>
<evidence type="ECO:0000313" key="3">
    <source>
        <dbReference type="Proteomes" id="UP000192596"/>
    </source>
</evidence>
<feature type="region of interest" description="Disordered" evidence="1">
    <location>
        <begin position="143"/>
        <end position="213"/>
    </location>
</feature>
<feature type="compositionally biased region" description="Low complexity" evidence="1">
    <location>
        <begin position="143"/>
        <end position="160"/>
    </location>
</feature>
<proteinExistence type="predicted"/>
<feature type="compositionally biased region" description="Polar residues" evidence="1">
    <location>
        <begin position="402"/>
        <end position="422"/>
    </location>
</feature>
<feature type="compositionally biased region" description="Basic and acidic residues" evidence="1">
    <location>
        <begin position="473"/>
        <end position="491"/>
    </location>
</feature>
<dbReference type="Proteomes" id="UP000192596">
    <property type="component" value="Unassembled WGS sequence"/>
</dbReference>
<organism evidence="2 3">
    <name type="scientific">Cryoendolithus antarcticus</name>
    <dbReference type="NCBI Taxonomy" id="1507870"/>
    <lineage>
        <taxon>Eukaryota</taxon>
        <taxon>Fungi</taxon>
        <taxon>Dikarya</taxon>
        <taxon>Ascomycota</taxon>
        <taxon>Pezizomycotina</taxon>
        <taxon>Dothideomycetes</taxon>
        <taxon>Dothideomycetidae</taxon>
        <taxon>Cladosporiales</taxon>
        <taxon>Cladosporiaceae</taxon>
        <taxon>Cryoendolithus</taxon>
    </lineage>
</organism>
<feature type="compositionally biased region" description="Polar residues" evidence="1">
    <location>
        <begin position="161"/>
        <end position="186"/>
    </location>
</feature>
<feature type="region of interest" description="Disordered" evidence="1">
    <location>
        <begin position="353"/>
        <end position="646"/>
    </location>
</feature>